<reference evidence="1" key="1">
    <citation type="submission" date="2014-11" db="EMBL/GenBank/DDBJ databases">
        <authorList>
            <person name="Amaro Gonzalez C."/>
        </authorList>
    </citation>
    <scope>NUCLEOTIDE SEQUENCE</scope>
</reference>
<proteinExistence type="predicted"/>
<sequence length="34" mass="3989">MKVLEEQKLKDTRIRSDPRLRVPCRVVIVRPGTV</sequence>
<organism evidence="1">
    <name type="scientific">Anguilla anguilla</name>
    <name type="common">European freshwater eel</name>
    <name type="synonym">Muraena anguilla</name>
    <dbReference type="NCBI Taxonomy" id="7936"/>
    <lineage>
        <taxon>Eukaryota</taxon>
        <taxon>Metazoa</taxon>
        <taxon>Chordata</taxon>
        <taxon>Craniata</taxon>
        <taxon>Vertebrata</taxon>
        <taxon>Euteleostomi</taxon>
        <taxon>Actinopterygii</taxon>
        <taxon>Neopterygii</taxon>
        <taxon>Teleostei</taxon>
        <taxon>Anguilliformes</taxon>
        <taxon>Anguillidae</taxon>
        <taxon>Anguilla</taxon>
    </lineage>
</organism>
<reference evidence="1" key="2">
    <citation type="journal article" date="2015" name="Fish Shellfish Immunol.">
        <title>Early steps in the European eel (Anguilla anguilla)-Vibrio vulnificus interaction in the gills: Role of the RtxA13 toxin.</title>
        <authorList>
            <person name="Callol A."/>
            <person name="Pajuelo D."/>
            <person name="Ebbesson L."/>
            <person name="Teles M."/>
            <person name="MacKenzie S."/>
            <person name="Amaro C."/>
        </authorList>
    </citation>
    <scope>NUCLEOTIDE SEQUENCE</scope>
</reference>
<evidence type="ECO:0000313" key="1">
    <source>
        <dbReference type="EMBL" id="JAH57617.1"/>
    </source>
</evidence>
<name>A0A0E9TVW6_ANGAN</name>
<protein>
    <submittedName>
        <fullName evidence="1">Uncharacterized protein</fullName>
    </submittedName>
</protein>
<accession>A0A0E9TVW6</accession>
<dbReference type="EMBL" id="GBXM01050960">
    <property type="protein sequence ID" value="JAH57617.1"/>
    <property type="molecule type" value="Transcribed_RNA"/>
</dbReference>
<dbReference type="AlphaFoldDB" id="A0A0E9TVW6"/>